<keyword evidence="4 9" id="KW-0863">Zinc-finger</keyword>
<dbReference type="PANTHER" id="PTHR13710:SF108">
    <property type="entry name" value="ATP-DEPENDENT DNA HELICASE Q4"/>
    <property type="match status" value="1"/>
</dbReference>
<feature type="compositionally biased region" description="Polar residues" evidence="10">
    <location>
        <begin position="1"/>
        <end position="10"/>
    </location>
</feature>
<keyword evidence="6" id="KW-0067">ATP-binding</keyword>
<dbReference type="GO" id="GO:0008270">
    <property type="term" value="F:zinc ion binding"/>
    <property type="evidence" value="ECO:0007669"/>
    <property type="project" value="UniProtKB-KW"/>
</dbReference>
<dbReference type="Pfam" id="PF00270">
    <property type="entry name" value="DEAD"/>
    <property type="match status" value="1"/>
</dbReference>
<evidence type="ECO:0000259" key="13">
    <source>
        <dbReference type="PROSITE" id="PS51999"/>
    </source>
</evidence>
<dbReference type="PANTHER" id="PTHR13710">
    <property type="entry name" value="DNA HELICASE RECQ FAMILY MEMBER"/>
    <property type="match status" value="1"/>
</dbReference>
<dbReference type="InterPro" id="IPR001650">
    <property type="entry name" value="Helicase_C-like"/>
</dbReference>
<keyword evidence="15" id="KW-1185">Reference proteome</keyword>
<evidence type="ECO:0000256" key="9">
    <source>
        <dbReference type="PROSITE-ProRule" id="PRU01343"/>
    </source>
</evidence>
<dbReference type="GO" id="GO:0005694">
    <property type="term" value="C:chromosome"/>
    <property type="evidence" value="ECO:0007669"/>
    <property type="project" value="TreeGrafter"/>
</dbReference>
<organism evidence="14 15">
    <name type="scientific">Triparma verrucosa</name>
    <dbReference type="NCBI Taxonomy" id="1606542"/>
    <lineage>
        <taxon>Eukaryota</taxon>
        <taxon>Sar</taxon>
        <taxon>Stramenopiles</taxon>
        <taxon>Ochrophyta</taxon>
        <taxon>Bolidophyceae</taxon>
        <taxon>Parmales</taxon>
        <taxon>Triparmaceae</taxon>
        <taxon>Triparma</taxon>
    </lineage>
</organism>
<dbReference type="SUPFAM" id="SSF52540">
    <property type="entry name" value="P-loop containing nucleoside triphosphate hydrolases"/>
    <property type="match status" value="2"/>
</dbReference>
<dbReference type="InterPro" id="IPR011545">
    <property type="entry name" value="DEAD/DEAH_box_helicase_dom"/>
</dbReference>
<comment type="caution">
    <text evidence="14">The sequence shown here is derived from an EMBL/GenBank/DDBJ whole genome shotgun (WGS) entry which is preliminary data.</text>
</comment>
<dbReference type="SMART" id="SM00487">
    <property type="entry name" value="DEXDc"/>
    <property type="match status" value="1"/>
</dbReference>
<gene>
    <name evidence="14" type="ORF">TrVE_jg490</name>
</gene>
<dbReference type="GO" id="GO:0005524">
    <property type="term" value="F:ATP binding"/>
    <property type="evidence" value="ECO:0007669"/>
    <property type="project" value="UniProtKB-KW"/>
</dbReference>
<accession>A0A9W7BMN2</accession>
<dbReference type="GO" id="GO:0005634">
    <property type="term" value="C:nucleus"/>
    <property type="evidence" value="ECO:0007669"/>
    <property type="project" value="TreeGrafter"/>
</dbReference>
<sequence>MSYLSSGYCQESSAISPSSKKESATNAMRHLNSVLSSRALEIERANLAKKGGTTAATAAAVKPQEKGWSTLDGLSSLKRKKKTTATVYKKPKKEKKEKKEKKGKRAKTSEKPTVSTLHSVSAHVKENSEQNGRNFEKDTELEMEVEVETVADTFADTVAETIEVPPRTEPRAELEIPAAQKSSRIVQKSHDAPKLKSKPKPGNDPTPSVTSSTPSSSMLPPMSCDSSSSDSDSESAPKKTVLYTGSSKGGGANYVRANMKSTGSSKFNRSKGRNKNRHSDRRKIYKNTVAGTNTYYSEREPETEKKYYARSAGDAGVDVVDDLIDGKFNGENKKSKQKSTKIKRKGKSDKVCCPRHNRPCKTLVVKKPGPNRGKKFLVCSLPRGEGCDFFKWMEDSTEGIIKELKEGSSKGKFVERKVKGWMERFKKLTIKELRDQYGEKIEGLLNGRSLKSLKKTEIIARLVVWVRGEVGRGVDEAGGKFVEEETSAEKREEDGKSDSDSDDSLEIEGGSNDLWEKHLIKPVEEPMSDEDEDEFEELDYDNLDLSAPDPSSSSSSSSTSPSPRDPATLLKSHFHHDSFRPGQAWAINRVLGRQRSLLVAATGGGKSLCYALPSALLPGVTIVVSPLISLMEDQLSRLPPRISAASLSGPQSKAETAIIISDLCQGRVKVLFCSPERLCSSAFKRLLRKTWNAETRKMERQLPEVSLLCVDEAHCLSQWSHNFRASYMRLRGVLELIEPESVLALTATAGTEVINDVCRTLGIPEGRTPNFEDVSLKEKDNKFMGDQSMGVRVLSAERDNIDPAVLVVDSEEARRAVLFKMLRPKSKARAGSKLEEELNKVDFAPGCLSEGSVIVYVWTKRQAEALCDLLRGAEVQGNIVYYHGGMSASERFSAQSRFMRGKARVIVATVAFGLGIDKGDVAGVVHCCLPKSFEHYIQEIGRAGRDGSPVLARALVLREDVVVQHSLSHSNGISRSQIERFLSVVENAVTHVIQDIPEDVREGIQFSELDVSVPLLQSINKCDLREETVETLLSLMEESEFGSLLHLEGGLPDRCVVILKRRTIDKIEEPVTKCISRVGSEVGGASANAKLQEEGGTAMEKGFHAYALGNYAFSVTRVANAMGSGCQPRHVFAALRRLEGQGELEVLVDLGVRGKGFGCKLNKAGVEAFWRNGRDEQARSTVVETVCNKLAGRMEEQETAATSKVEEIWSILYRMFDMNKKSEWRRSDRIKVFGHIVRSYFEATSSPSSPSPLSSSLSSISVPPVLQSSFSDSDLRRLSREISSLRSDSRLSPSSYVLGSISISHANDYGARCITNLLHGIDLPRQPMSMWWGTSEFGCRKDWDYKVIHKTVEEAFGV</sequence>
<evidence type="ECO:0000259" key="11">
    <source>
        <dbReference type="PROSITE" id="PS51192"/>
    </source>
</evidence>
<dbReference type="GO" id="GO:0009378">
    <property type="term" value="F:four-way junction helicase activity"/>
    <property type="evidence" value="ECO:0007669"/>
    <property type="project" value="TreeGrafter"/>
</dbReference>
<feature type="domain" description="GRF-type" evidence="13">
    <location>
        <begin position="353"/>
        <end position="396"/>
    </location>
</feature>
<feature type="compositionally biased region" description="Basic and acidic residues" evidence="10">
    <location>
        <begin position="123"/>
        <end position="140"/>
    </location>
</feature>
<evidence type="ECO:0000256" key="3">
    <source>
        <dbReference type="ARBA" id="ARBA00022741"/>
    </source>
</evidence>
<dbReference type="GO" id="GO:0005737">
    <property type="term" value="C:cytoplasm"/>
    <property type="evidence" value="ECO:0007669"/>
    <property type="project" value="TreeGrafter"/>
</dbReference>
<dbReference type="PROSITE" id="PS51194">
    <property type="entry name" value="HELICASE_CTER"/>
    <property type="match status" value="1"/>
</dbReference>
<feature type="region of interest" description="Disordered" evidence="10">
    <location>
        <begin position="328"/>
        <end position="350"/>
    </location>
</feature>
<proteinExistence type="inferred from homology"/>
<evidence type="ECO:0000256" key="2">
    <source>
        <dbReference type="ARBA" id="ARBA00022723"/>
    </source>
</evidence>
<evidence type="ECO:0000313" key="15">
    <source>
        <dbReference type="Proteomes" id="UP001165160"/>
    </source>
</evidence>
<keyword evidence="5" id="KW-0862">Zinc</keyword>
<evidence type="ECO:0000259" key="12">
    <source>
        <dbReference type="PROSITE" id="PS51194"/>
    </source>
</evidence>
<feature type="compositionally biased region" description="Basic residues" evidence="10">
    <location>
        <begin position="77"/>
        <end position="106"/>
    </location>
</feature>
<dbReference type="Proteomes" id="UP001165160">
    <property type="component" value="Unassembled WGS sequence"/>
</dbReference>
<reference evidence="15" key="1">
    <citation type="journal article" date="2023" name="Commun. Biol.">
        <title>Genome analysis of Parmales, the sister group of diatoms, reveals the evolutionary specialization of diatoms from phago-mixotrophs to photoautotrophs.</title>
        <authorList>
            <person name="Ban H."/>
            <person name="Sato S."/>
            <person name="Yoshikawa S."/>
            <person name="Yamada K."/>
            <person name="Nakamura Y."/>
            <person name="Ichinomiya M."/>
            <person name="Sato N."/>
            <person name="Blanc-Mathieu R."/>
            <person name="Endo H."/>
            <person name="Kuwata A."/>
            <person name="Ogata H."/>
        </authorList>
    </citation>
    <scope>NUCLEOTIDE SEQUENCE [LARGE SCALE GENOMIC DNA]</scope>
    <source>
        <strain evidence="15">NIES 3699</strain>
    </source>
</reference>
<keyword evidence="2" id="KW-0479">Metal-binding</keyword>
<feature type="region of interest" description="Disordered" evidence="10">
    <location>
        <begin position="477"/>
        <end position="509"/>
    </location>
</feature>
<dbReference type="InterPro" id="IPR010666">
    <property type="entry name" value="Znf_GRF"/>
</dbReference>
<feature type="domain" description="Helicase ATP-binding" evidence="11">
    <location>
        <begin position="587"/>
        <end position="767"/>
    </location>
</feature>
<name>A0A9W7BMN2_9STRA</name>
<evidence type="ECO:0000256" key="1">
    <source>
        <dbReference type="ARBA" id="ARBA00005446"/>
    </source>
</evidence>
<feature type="region of interest" description="Disordered" evidence="10">
    <location>
        <begin position="542"/>
        <end position="569"/>
    </location>
</feature>
<dbReference type="SMART" id="SM00490">
    <property type="entry name" value="HELICc"/>
    <property type="match status" value="1"/>
</dbReference>
<comment type="similarity">
    <text evidence="1">Belongs to the helicase family. RecQ subfamily.</text>
</comment>
<evidence type="ECO:0000256" key="10">
    <source>
        <dbReference type="SAM" id="MobiDB-lite"/>
    </source>
</evidence>
<dbReference type="Pfam" id="PF00271">
    <property type="entry name" value="Helicase_C"/>
    <property type="match status" value="1"/>
</dbReference>
<feature type="compositionally biased region" description="Basic residues" evidence="10">
    <location>
        <begin position="335"/>
        <end position="350"/>
    </location>
</feature>
<feature type="region of interest" description="Disordered" evidence="10">
    <location>
        <begin position="48"/>
        <end position="283"/>
    </location>
</feature>
<dbReference type="PROSITE" id="PS51192">
    <property type="entry name" value="HELICASE_ATP_BIND_1"/>
    <property type="match status" value="1"/>
</dbReference>
<feature type="region of interest" description="Disordered" evidence="10">
    <location>
        <begin position="1"/>
        <end position="29"/>
    </location>
</feature>
<feature type="domain" description="Helicase C-terminal" evidence="12">
    <location>
        <begin position="833"/>
        <end position="989"/>
    </location>
</feature>
<feature type="compositionally biased region" description="Basic residues" evidence="10">
    <location>
        <begin position="268"/>
        <end position="283"/>
    </location>
</feature>
<dbReference type="InterPro" id="IPR027417">
    <property type="entry name" value="P-loop_NTPase"/>
</dbReference>
<dbReference type="EMBL" id="BRXX01000139">
    <property type="protein sequence ID" value="GMH93449.1"/>
    <property type="molecule type" value="Genomic_DNA"/>
</dbReference>
<evidence type="ECO:0000256" key="5">
    <source>
        <dbReference type="ARBA" id="ARBA00022833"/>
    </source>
</evidence>
<dbReference type="GO" id="GO:0043138">
    <property type="term" value="F:3'-5' DNA helicase activity"/>
    <property type="evidence" value="ECO:0007669"/>
    <property type="project" value="UniProtKB-EC"/>
</dbReference>
<dbReference type="Pfam" id="PF06839">
    <property type="entry name" value="Zn_ribbon_GRF"/>
    <property type="match status" value="1"/>
</dbReference>
<evidence type="ECO:0000256" key="4">
    <source>
        <dbReference type="ARBA" id="ARBA00022771"/>
    </source>
</evidence>
<dbReference type="InterPro" id="IPR014001">
    <property type="entry name" value="Helicase_ATP-bd"/>
</dbReference>
<dbReference type="PROSITE" id="PS51999">
    <property type="entry name" value="ZF_GRF"/>
    <property type="match status" value="1"/>
</dbReference>
<evidence type="ECO:0000313" key="14">
    <source>
        <dbReference type="EMBL" id="GMH93449.1"/>
    </source>
</evidence>
<feature type="compositionally biased region" description="Low complexity" evidence="10">
    <location>
        <begin position="48"/>
        <end position="60"/>
    </location>
</feature>
<feature type="compositionally biased region" description="Low complexity" evidence="10">
    <location>
        <begin position="205"/>
        <end position="230"/>
    </location>
</feature>
<dbReference type="EC" id="5.6.2.4" evidence="8"/>
<keyword evidence="3" id="KW-0547">Nucleotide-binding</keyword>
<evidence type="ECO:0000256" key="6">
    <source>
        <dbReference type="ARBA" id="ARBA00022840"/>
    </source>
</evidence>
<protein>
    <recommendedName>
        <fullName evidence="8">DNA 3'-5' helicase</fullName>
        <ecNumber evidence="8">5.6.2.4</ecNumber>
    </recommendedName>
</protein>
<feature type="compositionally biased region" description="Basic and acidic residues" evidence="10">
    <location>
        <begin position="477"/>
        <end position="499"/>
    </location>
</feature>
<comment type="catalytic activity">
    <reaction evidence="7">
        <text>Couples ATP hydrolysis with the unwinding of duplex DNA by translocating in the 3'-5' direction.</text>
        <dbReference type="EC" id="5.6.2.4"/>
    </reaction>
</comment>
<evidence type="ECO:0000256" key="7">
    <source>
        <dbReference type="ARBA" id="ARBA00034617"/>
    </source>
</evidence>
<evidence type="ECO:0000256" key="8">
    <source>
        <dbReference type="ARBA" id="ARBA00034808"/>
    </source>
</evidence>
<feature type="compositionally biased region" description="Low complexity" evidence="10">
    <location>
        <begin position="543"/>
        <end position="568"/>
    </location>
</feature>
<dbReference type="GO" id="GO:0000724">
    <property type="term" value="P:double-strand break repair via homologous recombination"/>
    <property type="evidence" value="ECO:0007669"/>
    <property type="project" value="TreeGrafter"/>
</dbReference>
<dbReference type="Gene3D" id="3.40.50.300">
    <property type="entry name" value="P-loop containing nucleotide triphosphate hydrolases"/>
    <property type="match status" value="2"/>
</dbReference>
<dbReference type="GO" id="GO:0003676">
    <property type="term" value="F:nucleic acid binding"/>
    <property type="evidence" value="ECO:0007669"/>
    <property type="project" value="InterPro"/>
</dbReference>